<accession>A0A6A6K083</accession>
<dbReference type="Gene3D" id="3.40.50.150">
    <property type="entry name" value="Vaccinia Virus protein VP39"/>
    <property type="match status" value="1"/>
</dbReference>
<keyword evidence="2" id="KW-0808">Transferase</keyword>
<organism evidence="4 5">
    <name type="scientific">Hevea brasiliensis</name>
    <name type="common">Para rubber tree</name>
    <name type="synonym">Siphonia brasiliensis</name>
    <dbReference type="NCBI Taxonomy" id="3981"/>
    <lineage>
        <taxon>Eukaryota</taxon>
        <taxon>Viridiplantae</taxon>
        <taxon>Streptophyta</taxon>
        <taxon>Embryophyta</taxon>
        <taxon>Tracheophyta</taxon>
        <taxon>Spermatophyta</taxon>
        <taxon>Magnoliopsida</taxon>
        <taxon>eudicotyledons</taxon>
        <taxon>Gunneridae</taxon>
        <taxon>Pentapetalae</taxon>
        <taxon>rosids</taxon>
        <taxon>fabids</taxon>
        <taxon>Malpighiales</taxon>
        <taxon>Euphorbiaceae</taxon>
        <taxon>Crotonoideae</taxon>
        <taxon>Micrandreae</taxon>
        <taxon>Hevea</taxon>
    </lineage>
</organism>
<dbReference type="InterPro" id="IPR004398">
    <property type="entry name" value="RNA_MeTrfase_RsmD"/>
</dbReference>
<dbReference type="SUPFAM" id="SSF53335">
    <property type="entry name" value="S-adenosyl-L-methionine-dependent methyltransferases"/>
    <property type="match status" value="1"/>
</dbReference>
<evidence type="ECO:0000313" key="5">
    <source>
        <dbReference type="Proteomes" id="UP000467840"/>
    </source>
</evidence>
<keyword evidence="5" id="KW-1185">Reference proteome</keyword>
<dbReference type="InterPro" id="IPR029063">
    <property type="entry name" value="SAM-dependent_MTases_sf"/>
</dbReference>
<name>A0A6A6K083_HEVBR</name>
<dbReference type="SUPFAM" id="SSF54534">
    <property type="entry name" value="FKBP-like"/>
    <property type="match status" value="1"/>
</dbReference>
<dbReference type="AlphaFoldDB" id="A0A6A6K083"/>
<evidence type="ECO:0000313" key="4">
    <source>
        <dbReference type="EMBL" id="KAF2282077.1"/>
    </source>
</evidence>
<gene>
    <name evidence="4" type="ORF">GH714_042901</name>
</gene>
<dbReference type="Proteomes" id="UP000467840">
    <property type="component" value="Unassembled WGS sequence"/>
</dbReference>
<keyword evidence="3" id="KW-0732">Signal</keyword>
<dbReference type="PROSITE" id="PS00092">
    <property type="entry name" value="N6_MTASE"/>
    <property type="match status" value="1"/>
</dbReference>
<dbReference type="GO" id="GO:0003755">
    <property type="term" value="F:peptidyl-prolyl cis-trans isomerase activity"/>
    <property type="evidence" value="ECO:0007669"/>
    <property type="project" value="InterPro"/>
</dbReference>
<protein>
    <recommendedName>
        <fullName evidence="6">Peptidylprolyl isomerase</fullName>
    </recommendedName>
</protein>
<evidence type="ECO:0000256" key="1">
    <source>
        <dbReference type="ARBA" id="ARBA00022603"/>
    </source>
</evidence>
<evidence type="ECO:0008006" key="6">
    <source>
        <dbReference type="Google" id="ProtNLM"/>
    </source>
</evidence>
<evidence type="ECO:0000256" key="3">
    <source>
        <dbReference type="SAM" id="SignalP"/>
    </source>
</evidence>
<dbReference type="GO" id="GO:0008168">
    <property type="term" value="F:methyltransferase activity"/>
    <property type="evidence" value="ECO:0007669"/>
    <property type="project" value="UniProtKB-KW"/>
</dbReference>
<sequence length="556" mass="59647">MLRYLACCCALCVVLASHCCSASSVRIKAVVDGKAITSLDVSRRTKANAFFYRTAHAGSDQAEVLQSLVDESVLELEAKELGISVGKHELEAEASKMFSVLGVCDGLSIGECVVQNGLDHKSVEDHLRSRVVWSKILATRVAPFLAVSDSDVENYVDEARSTGLETVLDMEQVFVPFKAGSVLDSVLSELNKGVALDKIAARYREHAVYADHAVGVTASAFLPDVKVSLVRANVGQVIGPIRIDRGYLVLKLLNKVKVSKGFLNSSASIKRVSVASSDHENVLRVMKGRGANCESFDGIAKNMGLDATSLDVRIGDLASKLQFMLSNAELGEVLSTTAAGEGSGAEGGKIDLIVLCSISRGGDPTAEEAAGVIRVTAGVHRGRRVFTGNTLKARPAISVVRESVFNVLRAHIPIEGARVCDIFCGSGAFSFEALSRGAEHASLVDIHLPNLQLVRRTADSLGVGHRMTVLCCDVNKLPLADRSYDLAFVDPPYEETSLVDISLNAILSMRWCQAGSVVVLRIKKGAKVSIPDRYELLTRKSYCGSEILFMCTLSND</sequence>
<evidence type="ECO:0000256" key="2">
    <source>
        <dbReference type="ARBA" id="ARBA00022679"/>
    </source>
</evidence>
<dbReference type="InterPro" id="IPR027304">
    <property type="entry name" value="Trigger_fact/SurA_dom_sf"/>
</dbReference>
<dbReference type="CDD" id="cd02440">
    <property type="entry name" value="AdoMet_MTases"/>
    <property type="match status" value="1"/>
</dbReference>
<feature type="signal peptide" evidence="3">
    <location>
        <begin position="1"/>
        <end position="22"/>
    </location>
</feature>
<dbReference type="InterPro" id="IPR046357">
    <property type="entry name" value="PPIase_dom_sf"/>
</dbReference>
<feature type="chain" id="PRO_5025539205" description="Peptidylprolyl isomerase" evidence="3">
    <location>
        <begin position="23"/>
        <end position="556"/>
    </location>
</feature>
<keyword evidence="1" id="KW-0489">Methyltransferase</keyword>
<dbReference type="EMBL" id="JAAGAX010000511">
    <property type="protein sequence ID" value="KAF2282077.1"/>
    <property type="molecule type" value="Genomic_DNA"/>
</dbReference>
<proteinExistence type="predicted"/>
<dbReference type="Pfam" id="PF03602">
    <property type="entry name" value="Cons_hypoth95"/>
    <property type="match status" value="1"/>
</dbReference>
<comment type="caution">
    <text evidence="4">The sequence shown here is derived from an EMBL/GenBank/DDBJ whole genome shotgun (WGS) entry which is preliminary data.</text>
</comment>
<dbReference type="PANTHER" id="PTHR43542:SF1">
    <property type="entry name" value="METHYLTRANSFERASE"/>
    <property type="match status" value="1"/>
</dbReference>
<dbReference type="GO" id="GO:0003676">
    <property type="term" value="F:nucleic acid binding"/>
    <property type="evidence" value="ECO:0007669"/>
    <property type="project" value="InterPro"/>
</dbReference>
<dbReference type="PANTHER" id="PTHR43542">
    <property type="entry name" value="METHYLTRANSFERASE"/>
    <property type="match status" value="1"/>
</dbReference>
<dbReference type="InterPro" id="IPR002052">
    <property type="entry name" value="DNA_methylase_N6_adenine_CS"/>
</dbReference>
<reference evidence="4 5" key="1">
    <citation type="journal article" date="2020" name="Mol. Plant">
        <title>The Chromosome-Based Rubber Tree Genome Provides New Insights into Spurge Genome Evolution and Rubber Biosynthesis.</title>
        <authorList>
            <person name="Liu J."/>
            <person name="Shi C."/>
            <person name="Shi C.C."/>
            <person name="Li W."/>
            <person name="Zhang Q.J."/>
            <person name="Zhang Y."/>
            <person name="Li K."/>
            <person name="Lu H.F."/>
            <person name="Shi C."/>
            <person name="Zhu S.T."/>
            <person name="Xiao Z.Y."/>
            <person name="Nan H."/>
            <person name="Yue Y."/>
            <person name="Zhu X.G."/>
            <person name="Wu Y."/>
            <person name="Hong X.N."/>
            <person name="Fan G.Y."/>
            <person name="Tong Y."/>
            <person name="Zhang D."/>
            <person name="Mao C.L."/>
            <person name="Liu Y.L."/>
            <person name="Hao S.J."/>
            <person name="Liu W.Q."/>
            <person name="Lv M.Q."/>
            <person name="Zhang H.B."/>
            <person name="Liu Y."/>
            <person name="Hu-Tang G.R."/>
            <person name="Wang J.P."/>
            <person name="Wang J.H."/>
            <person name="Sun Y.H."/>
            <person name="Ni S.B."/>
            <person name="Chen W.B."/>
            <person name="Zhang X.C."/>
            <person name="Jiao Y.N."/>
            <person name="Eichler E.E."/>
            <person name="Li G.H."/>
            <person name="Liu X."/>
            <person name="Gao L.Z."/>
        </authorList>
    </citation>
    <scope>NUCLEOTIDE SEQUENCE [LARGE SCALE GENOMIC DNA]</scope>
    <source>
        <strain evidence="5">cv. GT1</strain>
        <tissue evidence="4">Leaf</tissue>
    </source>
</reference>
<dbReference type="Gene3D" id="1.10.4030.10">
    <property type="entry name" value="Porin chaperone SurA, peptide-binding domain"/>
    <property type="match status" value="1"/>
</dbReference>
<dbReference type="Gene3D" id="3.10.50.40">
    <property type="match status" value="1"/>
</dbReference>
<dbReference type="SUPFAM" id="SSF109998">
    <property type="entry name" value="Triger factor/SurA peptide-binding domain-like"/>
    <property type="match status" value="1"/>
</dbReference>
<dbReference type="GO" id="GO:0031167">
    <property type="term" value="P:rRNA methylation"/>
    <property type="evidence" value="ECO:0007669"/>
    <property type="project" value="InterPro"/>
</dbReference>